<feature type="chain" id="PRO_5046014116" description="Acid shock protein" evidence="2">
    <location>
        <begin position="22"/>
        <end position="107"/>
    </location>
</feature>
<accession>A0ABY3B9V9</accession>
<dbReference type="Proteomes" id="UP000319219">
    <property type="component" value="Unassembled WGS sequence"/>
</dbReference>
<sequence length="107" mass="11577">MKKAILAVASLAVFMSVGSMASASAPAEKQEHKMHQQQAKSHTKKEHKIHAKSKHEKAHKLHAREAAPAKMIDGKTMHTKSIKAKSIKAKATKLPKTGFGGASEQMN</sequence>
<keyword evidence="4" id="KW-1185">Reference proteome</keyword>
<evidence type="ECO:0000256" key="1">
    <source>
        <dbReference type="SAM" id="MobiDB-lite"/>
    </source>
</evidence>
<gene>
    <name evidence="3" type="ORF">FKV70_02005</name>
</gene>
<reference evidence="3 4" key="1">
    <citation type="submission" date="2019-07" db="EMBL/GenBank/DDBJ databases">
        <title>Paenibacillus ottowii sp. nov. isolated from a fermentation system processing bovine manure.</title>
        <authorList>
            <person name="Velazquez L.F."/>
            <person name="Rajbanshi S."/>
            <person name="Guan S."/>
            <person name="Hinchee M."/>
            <person name="Welsh A."/>
        </authorList>
    </citation>
    <scope>NUCLEOTIDE SEQUENCE [LARGE SCALE GENOMIC DNA]</scope>
    <source>
        <strain evidence="3 4">MS2379</strain>
    </source>
</reference>
<evidence type="ECO:0000313" key="3">
    <source>
        <dbReference type="EMBL" id="TQS01145.1"/>
    </source>
</evidence>
<evidence type="ECO:0000313" key="4">
    <source>
        <dbReference type="Proteomes" id="UP000319219"/>
    </source>
</evidence>
<dbReference type="EMBL" id="VIJZ01000001">
    <property type="protein sequence ID" value="TQS01145.1"/>
    <property type="molecule type" value="Genomic_DNA"/>
</dbReference>
<feature type="signal peptide" evidence="2">
    <location>
        <begin position="1"/>
        <end position="21"/>
    </location>
</feature>
<feature type="compositionally biased region" description="Basic and acidic residues" evidence="1">
    <location>
        <begin position="63"/>
        <end position="76"/>
    </location>
</feature>
<comment type="caution">
    <text evidence="3">The sequence shown here is derived from an EMBL/GenBank/DDBJ whole genome shotgun (WGS) entry which is preliminary data.</text>
</comment>
<keyword evidence="2" id="KW-0732">Signal</keyword>
<feature type="compositionally biased region" description="Basic residues" evidence="1">
    <location>
        <begin position="77"/>
        <end position="89"/>
    </location>
</feature>
<evidence type="ECO:0008006" key="5">
    <source>
        <dbReference type="Google" id="ProtNLM"/>
    </source>
</evidence>
<dbReference type="RefSeq" id="WP_142611677.1">
    <property type="nucleotide sequence ID" value="NZ_VIJZ01000001.1"/>
</dbReference>
<feature type="region of interest" description="Disordered" evidence="1">
    <location>
        <begin position="20"/>
        <end position="89"/>
    </location>
</feature>
<protein>
    <recommendedName>
        <fullName evidence="5">Acid shock protein</fullName>
    </recommendedName>
</protein>
<proteinExistence type="predicted"/>
<name>A0ABY3B9V9_9BACL</name>
<organism evidence="3 4">
    <name type="scientific">Paenibacillus ottowii</name>
    <dbReference type="NCBI Taxonomy" id="2315729"/>
    <lineage>
        <taxon>Bacteria</taxon>
        <taxon>Bacillati</taxon>
        <taxon>Bacillota</taxon>
        <taxon>Bacilli</taxon>
        <taxon>Bacillales</taxon>
        <taxon>Paenibacillaceae</taxon>
        <taxon>Paenibacillus</taxon>
    </lineage>
</organism>
<evidence type="ECO:0000256" key="2">
    <source>
        <dbReference type="SAM" id="SignalP"/>
    </source>
</evidence>
<feature type="compositionally biased region" description="Basic residues" evidence="1">
    <location>
        <begin position="41"/>
        <end position="62"/>
    </location>
</feature>